<accession>A0A238X166</accession>
<dbReference type="AlphaFoldDB" id="A0A238X166"/>
<dbReference type="GO" id="GO:0016301">
    <property type="term" value="F:kinase activity"/>
    <property type="evidence" value="ECO:0007669"/>
    <property type="project" value="UniProtKB-UniRule"/>
</dbReference>
<dbReference type="Gene3D" id="3.30.200.20">
    <property type="entry name" value="Phosphorylase Kinase, domain 1"/>
    <property type="match status" value="1"/>
</dbReference>
<dbReference type="Proteomes" id="UP000198412">
    <property type="component" value="Unassembled WGS sequence"/>
</dbReference>
<evidence type="ECO:0000256" key="1">
    <source>
        <dbReference type="ARBA" id="ARBA00009460"/>
    </source>
</evidence>
<dbReference type="InterPro" id="IPR011009">
    <property type="entry name" value="Kinase-like_dom_sf"/>
</dbReference>
<reference evidence="4" key="1">
    <citation type="submission" date="2017-06" db="EMBL/GenBank/DDBJ databases">
        <authorList>
            <person name="Varghese N."/>
            <person name="Submissions S."/>
        </authorList>
    </citation>
    <scope>NUCLEOTIDE SEQUENCE [LARGE SCALE GENOMIC DNA]</scope>
    <source>
        <strain evidence="4">DSM 27993</strain>
    </source>
</reference>
<evidence type="ECO:0000313" key="3">
    <source>
        <dbReference type="EMBL" id="SNR52313.1"/>
    </source>
</evidence>
<keyword evidence="4" id="KW-1185">Reference proteome</keyword>
<dbReference type="PANTHER" id="PTHR12149">
    <property type="entry name" value="FRUCTOSAMINE 3 KINASE-RELATED PROTEIN"/>
    <property type="match status" value="1"/>
</dbReference>
<dbReference type="OrthoDB" id="5291879at2"/>
<dbReference type="InterPro" id="IPR016477">
    <property type="entry name" value="Fructo-/Ketosamine-3-kinase"/>
</dbReference>
<organism evidence="3 4">
    <name type="scientific">Lutibacter flavus</name>
    <dbReference type="NCBI Taxonomy" id="691689"/>
    <lineage>
        <taxon>Bacteria</taxon>
        <taxon>Pseudomonadati</taxon>
        <taxon>Bacteroidota</taxon>
        <taxon>Flavobacteriia</taxon>
        <taxon>Flavobacteriales</taxon>
        <taxon>Flavobacteriaceae</taxon>
        <taxon>Lutibacter</taxon>
    </lineage>
</organism>
<keyword evidence="2 3" id="KW-0418">Kinase</keyword>
<evidence type="ECO:0000313" key="4">
    <source>
        <dbReference type="Proteomes" id="UP000198412"/>
    </source>
</evidence>
<dbReference type="Pfam" id="PF03881">
    <property type="entry name" value="Fructosamin_kin"/>
    <property type="match status" value="1"/>
</dbReference>
<keyword evidence="2" id="KW-0808">Transferase</keyword>
<protein>
    <submittedName>
        <fullName evidence="3">Fructosamine-3-kinase</fullName>
    </submittedName>
</protein>
<dbReference type="RefSeq" id="WP_089377751.1">
    <property type="nucleotide sequence ID" value="NZ_FZNX01000002.1"/>
</dbReference>
<dbReference type="SUPFAM" id="SSF56112">
    <property type="entry name" value="Protein kinase-like (PK-like)"/>
    <property type="match status" value="1"/>
</dbReference>
<gene>
    <name evidence="3" type="ORF">SAMN04488111_1428</name>
</gene>
<dbReference type="PANTHER" id="PTHR12149:SF8">
    <property type="entry name" value="PROTEIN-RIBULOSAMINE 3-KINASE"/>
    <property type="match status" value="1"/>
</dbReference>
<name>A0A238X166_9FLAO</name>
<sequence length="289" mass="33745">MDLKLQQHIESEINIKLNRNLRFNWQAVGGGSINTTHKISSENFNYFVKTNTTSVFKNGFKEEVLGLQFLKKQDTIVPKIIIEGIFNNHIYLVLAWIDEGDKTVQFWKNFAFQLANLHQHSSEQFGLEYPNYMGELLQKNAFYNDFFTFFIENRLKPQVKLAFNKGLIQTKELSHFENLYKQLPSLFPIEKPSAVHGDLWSGNFICSLNNKAVFIDPAVYYGHREIDLAMSTLFGGFSLEFYNAYQEILPLEKGFKSRKDIYNLYPLLIHLNLFGRSYFRSIETIVSKF</sequence>
<dbReference type="PIRSF" id="PIRSF006221">
    <property type="entry name" value="Ketosamine-3-kinase"/>
    <property type="match status" value="1"/>
</dbReference>
<dbReference type="EMBL" id="FZNX01000002">
    <property type="protein sequence ID" value="SNR52313.1"/>
    <property type="molecule type" value="Genomic_DNA"/>
</dbReference>
<evidence type="ECO:0000256" key="2">
    <source>
        <dbReference type="PIRNR" id="PIRNR006221"/>
    </source>
</evidence>
<proteinExistence type="inferred from homology"/>
<dbReference type="Gene3D" id="3.90.1200.10">
    <property type="match status" value="1"/>
</dbReference>
<comment type="similarity">
    <text evidence="1 2">Belongs to the fructosamine kinase family.</text>
</comment>